<accession>A0A645BVC0</accession>
<dbReference type="EMBL" id="VSSQ01022847">
    <property type="protein sequence ID" value="MPM69400.1"/>
    <property type="molecule type" value="Genomic_DNA"/>
</dbReference>
<dbReference type="AlphaFoldDB" id="A0A645BVC0"/>
<reference evidence="1" key="1">
    <citation type="submission" date="2019-08" db="EMBL/GenBank/DDBJ databases">
        <authorList>
            <person name="Kucharzyk K."/>
            <person name="Murdoch R.W."/>
            <person name="Higgins S."/>
            <person name="Loffler F."/>
        </authorList>
    </citation>
    <scope>NUCLEOTIDE SEQUENCE</scope>
</reference>
<comment type="caution">
    <text evidence="1">The sequence shown here is derived from an EMBL/GenBank/DDBJ whole genome shotgun (WGS) entry which is preliminary data.</text>
</comment>
<sequence>MLFLIVGLGAVERHNRHRTDDPGFLVVTLGKGGVVELGSPARKRPKSLPAVRDHIV</sequence>
<name>A0A645BVC0_9ZZZZ</name>
<protein>
    <submittedName>
        <fullName evidence="1">Uncharacterized protein</fullName>
    </submittedName>
</protein>
<proteinExistence type="predicted"/>
<gene>
    <name evidence="1" type="ORF">SDC9_116345</name>
</gene>
<evidence type="ECO:0000313" key="1">
    <source>
        <dbReference type="EMBL" id="MPM69400.1"/>
    </source>
</evidence>
<organism evidence="1">
    <name type="scientific">bioreactor metagenome</name>
    <dbReference type="NCBI Taxonomy" id="1076179"/>
    <lineage>
        <taxon>unclassified sequences</taxon>
        <taxon>metagenomes</taxon>
        <taxon>ecological metagenomes</taxon>
    </lineage>
</organism>